<evidence type="ECO:0000313" key="3">
    <source>
        <dbReference type="Proteomes" id="UP000225706"/>
    </source>
</evidence>
<accession>A0A2B4RVL5</accession>
<evidence type="ECO:0000256" key="1">
    <source>
        <dbReference type="SAM" id="SignalP"/>
    </source>
</evidence>
<dbReference type="Proteomes" id="UP000225706">
    <property type="component" value="Unassembled WGS sequence"/>
</dbReference>
<keyword evidence="3" id="KW-1185">Reference proteome</keyword>
<reference evidence="3" key="1">
    <citation type="journal article" date="2017" name="bioRxiv">
        <title>Comparative analysis of the genomes of Stylophora pistillata and Acropora digitifera provides evidence for extensive differences between species of corals.</title>
        <authorList>
            <person name="Voolstra C.R."/>
            <person name="Li Y."/>
            <person name="Liew Y.J."/>
            <person name="Baumgarten S."/>
            <person name="Zoccola D."/>
            <person name="Flot J.-F."/>
            <person name="Tambutte S."/>
            <person name="Allemand D."/>
            <person name="Aranda M."/>
        </authorList>
    </citation>
    <scope>NUCLEOTIDE SEQUENCE [LARGE SCALE GENOMIC DNA]</scope>
</reference>
<evidence type="ECO:0000313" key="2">
    <source>
        <dbReference type="EMBL" id="PFX20358.1"/>
    </source>
</evidence>
<gene>
    <name evidence="2" type="ORF">AWC38_SpisGene15202</name>
</gene>
<organism evidence="2 3">
    <name type="scientific">Stylophora pistillata</name>
    <name type="common">Smooth cauliflower coral</name>
    <dbReference type="NCBI Taxonomy" id="50429"/>
    <lineage>
        <taxon>Eukaryota</taxon>
        <taxon>Metazoa</taxon>
        <taxon>Cnidaria</taxon>
        <taxon>Anthozoa</taxon>
        <taxon>Hexacorallia</taxon>
        <taxon>Scleractinia</taxon>
        <taxon>Astrocoeniina</taxon>
        <taxon>Pocilloporidae</taxon>
        <taxon>Stylophora</taxon>
    </lineage>
</organism>
<protein>
    <submittedName>
        <fullName evidence="2">Uncharacterized protein</fullName>
    </submittedName>
</protein>
<name>A0A2B4RVL5_STYPI</name>
<proteinExistence type="predicted"/>
<keyword evidence="1" id="KW-0732">Signal</keyword>
<feature type="signal peptide" evidence="1">
    <location>
        <begin position="1"/>
        <end position="18"/>
    </location>
</feature>
<feature type="chain" id="PRO_5013106602" evidence="1">
    <location>
        <begin position="19"/>
        <end position="88"/>
    </location>
</feature>
<comment type="caution">
    <text evidence="2">The sequence shown here is derived from an EMBL/GenBank/DDBJ whole genome shotgun (WGS) entry which is preliminary data.</text>
</comment>
<dbReference type="AlphaFoldDB" id="A0A2B4RVL5"/>
<dbReference type="EMBL" id="LSMT01000320">
    <property type="protein sequence ID" value="PFX20358.1"/>
    <property type="molecule type" value="Genomic_DNA"/>
</dbReference>
<sequence>MVLRGLLLMFILSSICLAVPVWEKREMRRKDATSCGADVIRQMAKFGLDTSKLQCSTQTRVRRGCCAAECVWMAKELGVEPSSLICPT</sequence>